<reference evidence="5 6" key="1">
    <citation type="submission" date="2021-01" db="EMBL/GenBank/DDBJ databases">
        <title>Genomic Encyclopedia of Type Strains, Phase IV (KMG-IV): sequencing the most valuable type-strain genomes for metagenomic binning, comparative biology and taxonomic classification.</title>
        <authorList>
            <person name="Goeker M."/>
        </authorList>
    </citation>
    <scope>NUCLEOTIDE SEQUENCE [LARGE SCALE GENOMIC DNA]</scope>
    <source>
        <strain evidence="5 6">DSM 105482</strain>
    </source>
</reference>
<dbReference type="Pfam" id="PF00126">
    <property type="entry name" value="HTH_1"/>
    <property type="match status" value="1"/>
</dbReference>
<dbReference type="EMBL" id="JAFBFI010000019">
    <property type="protein sequence ID" value="MBM7694215.1"/>
    <property type="molecule type" value="Genomic_DNA"/>
</dbReference>
<keyword evidence="5" id="KW-0238">DNA-binding</keyword>
<dbReference type="PANTHER" id="PTHR30126:SF64">
    <property type="entry name" value="HTH-TYPE TRANSCRIPTIONAL REGULATOR CITR"/>
    <property type="match status" value="1"/>
</dbReference>
<dbReference type="InterPro" id="IPR000847">
    <property type="entry name" value="LysR_HTH_N"/>
</dbReference>
<keyword evidence="3" id="KW-0804">Transcription</keyword>
<dbReference type="PANTHER" id="PTHR30126">
    <property type="entry name" value="HTH-TYPE TRANSCRIPTIONAL REGULATOR"/>
    <property type="match status" value="1"/>
</dbReference>
<dbReference type="RefSeq" id="WP_338047247.1">
    <property type="nucleotide sequence ID" value="NZ_JAFBFI010000019.1"/>
</dbReference>
<comment type="caution">
    <text evidence="5">The sequence shown here is derived from an EMBL/GenBank/DDBJ whole genome shotgun (WGS) entry which is preliminary data.</text>
</comment>
<evidence type="ECO:0000256" key="1">
    <source>
        <dbReference type="ARBA" id="ARBA00009437"/>
    </source>
</evidence>
<feature type="domain" description="HTH lysR-type" evidence="4">
    <location>
        <begin position="1"/>
        <end position="58"/>
    </location>
</feature>
<dbReference type="SUPFAM" id="SSF46785">
    <property type="entry name" value="Winged helix' DNA-binding domain"/>
    <property type="match status" value="1"/>
</dbReference>
<dbReference type="PRINTS" id="PR00039">
    <property type="entry name" value="HTHLYSR"/>
</dbReference>
<organism evidence="5 6">
    <name type="scientific">Peribacillus deserti</name>
    <dbReference type="NCBI Taxonomy" id="673318"/>
    <lineage>
        <taxon>Bacteria</taxon>
        <taxon>Bacillati</taxon>
        <taxon>Bacillota</taxon>
        <taxon>Bacilli</taxon>
        <taxon>Bacillales</taxon>
        <taxon>Bacillaceae</taxon>
        <taxon>Peribacillus</taxon>
    </lineage>
</organism>
<keyword evidence="2" id="KW-0805">Transcription regulation</keyword>
<gene>
    <name evidence="5" type="ORF">JOC77_003659</name>
</gene>
<dbReference type="Proteomes" id="UP000823486">
    <property type="component" value="Unassembled WGS sequence"/>
</dbReference>
<proteinExistence type="inferred from homology"/>
<accession>A0ABS2QMH3</accession>
<sequence>MDLKWIHTFLAAARRENFRQTAEELFLSQPTISVHIKLLEKSLGLVLFERSGRRVLLTEEGRRFLPHAEAILRAHQNGMDDINRFKEGVARKLVLAIFH</sequence>
<evidence type="ECO:0000259" key="4">
    <source>
        <dbReference type="PROSITE" id="PS50931"/>
    </source>
</evidence>
<name>A0ABS2QMH3_9BACI</name>
<dbReference type="PROSITE" id="PS50931">
    <property type="entry name" value="HTH_LYSR"/>
    <property type="match status" value="1"/>
</dbReference>
<evidence type="ECO:0000256" key="3">
    <source>
        <dbReference type="ARBA" id="ARBA00023163"/>
    </source>
</evidence>
<evidence type="ECO:0000313" key="5">
    <source>
        <dbReference type="EMBL" id="MBM7694215.1"/>
    </source>
</evidence>
<protein>
    <submittedName>
        <fullName evidence="5">DNA-binding transcriptional LysR family regulator</fullName>
    </submittedName>
</protein>
<dbReference type="InterPro" id="IPR036390">
    <property type="entry name" value="WH_DNA-bd_sf"/>
</dbReference>
<dbReference type="Gene3D" id="1.10.10.10">
    <property type="entry name" value="Winged helix-like DNA-binding domain superfamily/Winged helix DNA-binding domain"/>
    <property type="match status" value="1"/>
</dbReference>
<evidence type="ECO:0000256" key="2">
    <source>
        <dbReference type="ARBA" id="ARBA00023015"/>
    </source>
</evidence>
<dbReference type="InterPro" id="IPR036388">
    <property type="entry name" value="WH-like_DNA-bd_sf"/>
</dbReference>
<comment type="similarity">
    <text evidence="1">Belongs to the LysR transcriptional regulatory family.</text>
</comment>
<evidence type="ECO:0000313" key="6">
    <source>
        <dbReference type="Proteomes" id="UP000823486"/>
    </source>
</evidence>
<keyword evidence="6" id="KW-1185">Reference proteome</keyword>
<dbReference type="GO" id="GO:0003677">
    <property type="term" value="F:DNA binding"/>
    <property type="evidence" value="ECO:0007669"/>
    <property type="project" value="UniProtKB-KW"/>
</dbReference>